<evidence type="ECO:0000313" key="2">
    <source>
        <dbReference type="Proteomes" id="UP000326532"/>
    </source>
</evidence>
<organism evidence="1 2">
    <name type="scientific">Aspergillus parasiticus</name>
    <dbReference type="NCBI Taxonomy" id="5067"/>
    <lineage>
        <taxon>Eukaryota</taxon>
        <taxon>Fungi</taxon>
        <taxon>Dikarya</taxon>
        <taxon>Ascomycota</taxon>
        <taxon>Pezizomycotina</taxon>
        <taxon>Eurotiomycetes</taxon>
        <taxon>Eurotiomycetidae</taxon>
        <taxon>Eurotiales</taxon>
        <taxon>Aspergillaceae</taxon>
        <taxon>Aspergillus</taxon>
        <taxon>Aspergillus subgen. Circumdati</taxon>
    </lineage>
</organism>
<accession>A0A5N6D418</accession>
<protein>
    <submittedName>
        <fullName evidence="1">Uncharacterized protein</fullName>
    </submittedName>
</protein>
<proteinExistence type="predicted"/>
<reference evidence="1 2" key="1">
    <citation type="submission" date="2019-04" db="EMBL/GenBank/DDBJ databases">
        <title>Fungal friends and foes A comparative genomics study of 23 Aspergillus species from section Flavi.</title>
        <authorList>
            <consortium name="DOE Joint Genome Institute"/>
            <person name="Kjaerbolling I."/>
            <person name="Vesth T.C."/>
            <person name="Frisvad J.C."/>
            <person name="Nybo J.L."/>
            <person name="Theobald S."/>
            <person name="Kildgaard S."/>
            <person name="Petersen T.I."/>
            <person name="Kuo A."/>
            <person name="Sato A."/>
            <person name="Lyhne E.K."/>
            <person name="Kogle M.E."/>
            <person name="Wiebenga A."/>
            <person name="Kun R.S."/>
            <person name="Lubbers R.J."/>
            <person name="Makela M.R."/>
            <person name="Barry K."/>
            <person name="Chovatia M."/>
            <person name="Clum A."/>
            <person name="Daum C."/>
            <person name="Haridas S."/>
            <person name="He G."/>
            <person name="LaButti K."/>
            <person name="Lipzen A."/>
            <person name="Mondo S."/>
            <person name="Pangilinan J."/>
            <person name="Riley R."/>
            <person name="Salamov A."/>
            <person name="Simmons B.A."/>
            <person name="Magnuson J.K."/>
            <person name="Henrissat B."/>
            <person name="Mortensen U.H."/>
            <person name="Larsen T.O."/>
            <person name="De vries R.P."/>
            <person name="Grigoriev I.V."/>
            <person name="Machida M."/>
            <person name="Baker S.E."/>
            <person name="Andersen M.R."/>
        </authorList>
    </citation>
    <scope>NUCLEOTIDE SEQUENCE [LARGE SCALE GENOMIC DNA]</scope>
    <source>
        <strain evidence="1 2">CBS 117618</strain>
    </source>
</reference>
<dbReference type="Proteomes" id="UP000326532">
    <property type="component" value="Unassembled WGS sequence"/>
</dbReference>
<keyword evidence="2" id="KW-1185">Reference proteome</keyword>
<dbReference type="VEuPathDB" id="FungiDB:BDV34DRAFT_52385"/>
<dbReference type="AlphaFoldDB" id="A0A5N6D418"/>
<name>A0A5N6D418_ASPPA</name>
<sequence>MREQTSLNRQVPCLLVLVVSSSSGLVSALGFTRSQSLRSGVIPYLVLSSSYVPFILCFENCPSLHPTCIIYRISSGILILPCGPRHGLNW</sequence>
<evidence type="ECO:0000313" key="1">
    <source>
        <dbReference type="EMBL" id="KAB8199013.1"/>
    </source>
</evidence>
<gene>
    <name evidence="1" type="ORF">BDV34DRAFT_52385</name>
</gene>
<dbReference type="EMBL" id="ML735104">
    <property type="protein sequence ID" value="KAB8199013.1"/>
    <property type="molecule type" value="Genomic_DNA"/>
</dbReference>